<evidence type="ECO:0000256" key="1">
    <source>
        <dbReference type="SAM" id="Phobius"/>
    </source>
</evidence>
<evidence type="ECO:0000313" key="2">
    <source>
        <dbReference type="EMBL" id="TNH29171.1"/>
    </source>
</evidence>
<proteinExistence type="predicted"/>
<reference evidence="2 3" key="1">
    <citation type="submission" date="2019-06" db="EMBL/GenBank/DDBJ databases">
        <title>Micromonospora ordensis sp. nov., isolated from deep marine sediment.</title>
        <authorList>
            <person name="Veyisoglu A."/>
            <person name="Carro L."/>
            <person name="Klenk H.-P."/>
            <person name="Sahin N."/>
        </authorList>
    </citation>
    <scope>NUCLEOTIDE SEQUENCE [LARGE SCALE GENOMIC DNA]</scope>
    <source>
        <strain evidence="2 3">S2509</strain>
    </source>
</reference>
<keyword evidence="1" id="KW-1133">Transmembrane helix</keyword>
<protein>
    <submittedName>
        <fullName evidence="2">Uncharacterized protein</fullName>
    </submittedName>
</protein>
<keyword evidence="3" id="KW-1185">Reference proteome</keyword>
<keyword evidence="1" id="KW-0472">Membrane</keyword>
<keyword evidence="1" id="KW-0812">Transmembrane</keyword>
<feature type="transmembrane region" description="Helical" evidence="1">
    <location>
        <begin position="124"/>
        <end position="142"/>
    </location>
</feature>
<dbReference type="EMBL" id="VDFY01000146">
    <property type="protein sequence ID" value="TNH29171.1"/>
    <property type="molecule type" value="Genomic_DNA"/>
</dbReference>
<gene>
    <name evidence="2" type="ORF">FHG89_13420</name>
</gene>
<evidence type="ECO:0000313" key="3">
    <source>
        <dbReference type="Proteomes" id="UP000306145"/>
    </source>
</evidence>
<dbReference type="OrthoDB" id="3697173at2"/>
<accession>A0A5C4QQW6</accession>
<comment type="caution">
    <text evidence="2">The sequence shown here is derived from an EMBL/GenBank/DDBJ whole genome shotgun (WGS) entry which is preliminary data.</text>
</comment>
<name>A0A5C4QQW6_9ACTN</name>
<dbReference type="AlphaFoldDB" id="A0A5C4QQW6"/>
<organism evidence="2 3">
    <name type="scientific">Micromonospora orduensis</name>
    <dbReference type="NCBI Taxonomy" id="1420891"/>
    <lineage>
        <taxon>Bacteria</taxon>
        <taxon>Bacillati</taxon>
        <taxon>Actinomycetota</taxon>
        <taxon>Actinomycetes</taxon>
        <taxon>Micromonosporales</taxon>
        <taxon>Micromonosporaceae</taxon>
        <taxon>Micromonospora</taxon>
    </lineage>
</organism>
<dbReference type="PROSITE" id="PS51257">
    <property type="entry name" value="PROKAR_LIPOPROTEIN"/>
    <property type="match status" value="1"/>
</dbReference>
<feature type="transmembrane region" description="Helical" evidence="1">
    <location>
        <begin position="148"/>
        <end position="171"/>
    </location>
</feature>
<dbReference type="Proteomes" id="UP000306145">
    <property type="component" value="Unassembled WGS sequence"/>
</dbReference>
<sequence>MQYARDGAMSALVLGVFASCWFGWAQEKPPPGWRSPLIVGAVLSLIVAVVGAVYAWRNCSGGSALGEPGAMRRYAIIVGVEFGIAWIGAAVIALYGGGEYIAAWVCLVVGVHFWPMAPVLKSPSLVALGALLTGVAVGAVLVSRTTAVATSAITGAGAGLALLGFASWAALSAIA</sequence>
<feature type="transmembrane region" description="Helical" evidence="1">
    <location>
        <begin position="101"/>
        <end position="117"/>
    </location>
</feature>
<feature type="transmembrane region" description="Helical" evidence="1">
    <location>
        <begin position="35"/>
        <end position="54"/>
    </location>
</feature>
<feature type="transmembrane region" description="Helical" evidence="1">
    <location>
        <begin position="74"/>
        <end position="95"/>
    </location>
</feature>
<dbReference type="RefSeq" id="WP_139584715.1">
    <property type="nucleotide sequence ID" value="NZ_VDFY01000146.1"/>
</dbReference>